<evidence type="ECO:0000259" key="1">
    <source>
        <dbReference type="Pfam" id="PF22513"/>
    </source>
</evidence>
<dbReference type="Proteomes" id="UP000238701">
    <property type="component" value="Unassembled WGS sequence"/>
</dbReference>
<dbReference type="AlphaFoldDB" id="A0A2U3L8H5"/>
<dbReference type="EMBL" id="OMOD01000180">
    <property type="protein sequence ID" value="SPF48221.1"/>
    <property type="molecule type" value="Genomic_DNA"/>
</dbReference>
<dbReference type="Pfam" id="PF22513">
    <property type="entry name" value="FitA-like_RHH"/>
    <property type="match status" value="1"/>
</dbReference>
<organism evidence="2 3">
    <name type="scientific">Candidatus Sulfotelmatobacter kueseliae</name>
    <dbReference type="NCBI Taxonomy" id="2042962"/>
    <lineage>
        <taxon>Bacteria</taxon>
        <taxon>Pseudomonadati</taxon>
        <taxon>Acidobacteriota</taxon>
        <taxon>Terriglobia</taxon>
        <taxon>Terriglobales</taxon>
        <taxon>Candidatus Korobacteraceae</taxon>
        <taxon>Candidatus Sulfotelmatobacter</taxon>
    </lineage>
</organism>
<evidence type="ECO:0000313" key="3">
    <source>
        <dbReference type="Proteomes" id="UP000238701"/>
    </source>
</evidence>
<proteinExistence type="predicted"/>
<name>A0A2U3L8H5_9BACT</name>
<accession>A0A2U3L8H5</accession>
<dbReference type="OrthoDB" id="9811985at2"/>
<dbReference type="InterPro" id="IPR053853">
    <property type="entry name" value="FitA-like_RHH"/>
</dbReference>
<feature type="domain" description="Antitoxin FitA-like ribbon-helix-helix" evidence="1">
    <location>
        <begin position="18"/>
        <end position="51"/>
    </location>
</feature>
<evidence type="ECO:0000313" key="2">
    <source>
        <dbReference type="EMBL" id="SPF48221.1"/>
    </source>
</evidence>
<gene>
    <name evidence="2" type="ORF">SBA1_820023</name>
</gene>
<sequence length="94" mass="10509">MLLAFVAYNAYNRCMQYTIRNVPDTLDEALRRAAREQGKSLNEVAIEALARGAGVTGECGRQRDLSDIAGTWRKDPAFDEARAAQDTVDEGMWR</sequence>
<dbReference type="InterPro" id="IPR010985">
    <property type="entry name" value="Ribbon_hlx_hlx"/>
</dbReference>
<reference evidence="3" key="1">
    <citation type="submission" date="2018-02" db="EMBL/GenBank/DDBJ databases">
        <authorList>
            <person name="Hausmann B."/>
        </authorList>
    </citation>
    <scope>NUCLEOTIDE SEQUENCE [LARGE SCALE GENOMIC DNA]</scope>
    <source>
        <strain evidence="3">Peat soil MAG SbA1</strain>
    </source>
</reference>
<dbReference type="GO" id="GO:0006355">
    <property type="term" value="P:regulation of DNA-templated transcription"/>
    <property type="evidence" value="ECO:0007669"/>
    <property type="project" value="InterPro"/>
</dbReference>
<protein>
    <recommendedName>
        <fullName evidence="1">Antitoxin FitA-like ribbon-helix-helix domain-containing protein</fullName>
    </recommendedName>
</protein>
<dbReference type="SUPFAM" id="SSF47598">
    <property type="entry name" value="Ribbon-helix-helix"/>
    <property type="match status" value="1"/>
</dbReference>